<evidence type="ECO:0000313" key="3">
    <source>
        <dbReference type="EMBL" id="KAH3738371.1"/>
    </source>
</evidence>
<comment type="caution">
    <text evidence="3">The sequence shown here is derived from an EMBL/GenBank/DDBJ whole genome shotgun (WGS) entry which is preliminary data.</text>
</comment>
<keyword evidence="1" id="KW-0479">Metal-binding</keyword>
<dbReference type="Pfam" id="PF00643">
    <property type="entry name" value="zf-B_box"/>
    <property type="match status" value="1"/>
</dbReference>
<dbReference type="Proteomes" id="UP000828390">
    <property type="component" value="Unassembled WGS sequence"/>
</dbReference>
<protein>
    <recommendedName>
        <fullName evidence="2">B box-type domain-containing protein</fullName>
    </recommendedName>
</protein>
<dbReference type="EMBL" id="JAIWYP010000011">
    <property type="protein sequence ID" value="KAH3738371.1"/>
    <property type="molecule type" value="Genomic_DNA"/>
</dbReference>
<reference evidence="3" key="1">
    <citation type="journal article" date="2019" name="bioRxiv">
        <title>The Genome of the Zebra Mussel, Dreissena polymorpha: A Resource for Invasive Species Research.</title>
        <authorList>
            <person name="McCartney M.A."/>
            <person name="Auch B."/>
            <person name="Kono T."/>
            <person name="Mallez S."/>
            <person name="Zhang Y."/>
            <person name="Obille A."/>
            <person name="Becker A."/>
            <person name="Abrahante J.E."/>
            <person name="Garbe J."/>
            <person name="Badalamenti J.P."/>
            <person name="Herman A."/>
            <person name="Mangelson H."/>
            <person name="Liachko I."/>
            <person name="Sullivan S."/>
            <person name="Sone E.D."/>
            <person name="Koren S."/>
            <person name="Silverstein K.A.T."/>
            <person name="Beckman K.B."/>
            <person name="Gohl D.M."/>
        </authorList>
    </citation>
    <scope>NUCLEOTIDE SEQUENCE</scope>
    <source>
        <strain evidence="3">Duluth1</strain>
        <tissue evidence="3">Whole animal</tissue>
    </source>
</reference>
<evidence type="ECO:0000313" key="4">
    <source>
        <dbReference type="Proteomes" id="UP000828390"/>
    </source>
</evidence>
<reference evidence="3" key="2">
    <citation type="submission" date="2020-11" db="EMBL/GenBank/DDBJ databases">
        <authorList>
            <person name="McCartney M.A."/>
            <person name="Auch B."/>
            <person name="Kono T."/>
            <person name="Mallez S."/>
            <person name="Becker A."/>
            <person name="Gohl D.M."/>
            <person name="Silverstein K.A.T."/>
            <person name="Koren S."/>
            <person name="Bechman K.B."/>
            <person name="Herman A."/>
            <person name="Abrahante J.E."/>
            <person name="Garbe J."/>
        </authorList>
    </citation>
    <scope>NUCLEOTIDE SEQUENCE</scope>
    <source>
        <strain evidence="3">Duluth1</strain>
        <tissue evidence="3">Whole animal</tissue>
    </source>
</reference>
<organism evidence="3 4">
    <name type="scientific">Dreissena polymorpha</name>
    <name type="common">Zebra mussel</name>
    <name type="synonym">Mytilus polymorpha</name>
    <dbReference type="NCBI Taxonomy" id="45954"/>
    <lineage>
        <taxon>Eukaryota</taxon>
        <taxon>Metazoa</taxon>
        <taxon>Spiralia</taxon>
        <taxon>Lophotrochozoa</taxon>
        <taxon>Mollusca</taxon>
        <taxon>Bivalvia</taxon>
        <taxon>Autobranchia</taxon>
        <taxon>Heteroconchia</taxon>
        <taxon>Euheterodonta</taxon>
        <taxon>Imparidentia</taxon>
        <taxon>Neoheterodontei</taxon>
        <taxon>Myida</taxon>
        <taxon>Dreissenoidea</taxon>
        <taxon>Dreissenidae</taxon>
        <taxon>Dreissena</taxon>
    </lineage>
</organism>
<dbReference type="GO" id="GO:0008270">
    <property type="term" value="F:zinc ion binding"/>
    <property type="evidence" value="ECO:0007669"/>
    <property type="project" value="UniProtKB-KW"/>
</dbReference>
<dbReference type="PROSITE" id="PS50119">
    <property type="entry name" value="ZF_BBOX"/>
    <property type="match status" value="1"/>
</dbReference>
<dbReference type="Gene3D" id="3.30.160.60">
    <property type="entry name" value="Classic Zinc Finger"/>
    <property type="match status" value="1"/>
</dbReference>
<evidence type="ECO:0000256" key="1">
    <source>
        <dbReference type="PROSITE-ProRule" id="PRU00024"/>
    </source>
</evidence>
<dbReference type="InterPro" id="IPR000315">
    <property type="entry name" value="Znf_B-box"/>
</dbReference>
<keyword evidence="1" id="KW-0863">Zinc-finger</keyword>
<sequence>MATFSQSTIEKGSDIVQDFLCSACEDKKLEISADNICGSCVKFYCQSCIHLHRQLFTNHSTHGRGNMKKWPVAKTVEDFLLKCDVHKEENLAMFCKDHCKLCCNNCAFLNHRQCQTVMILSDLVKHTSTDLKKVSATIQTTLAELKKLQDNQEASVRSVQSSFDEQLKEIQETRKK</sequence>
<dbReference type="PANTHER" id="PTHR25462:SF296">
    <property type="entry name" value="MEIOTIC P26, ISOFORM F"/>
    <property type="match status" value="1"/>
</dbReference>
<dbReference type="CDD" id="cd19756">
    <property type="entry name" value="Bbox2"/>
    <property type="match status" value="1"/>
</dbReference>
<feature type="domain" description="B box-type" evidence="2">
    <location>
        <begin position="78"/>
        <end position="131"/>
    </location>
</feature>
<dbReference type="SUPFAM" id="SSF57845">
    <property type="entry name" value="B-box zinc-binding domain"/>
    <property type="match status" value="1"/>
</dbReference>
<dbReference type="PANTHER" id="PTHR25462">
    <property type="entry name" value="BONUS, ISOFORM C-RELATED"/>
    <property type="match status" value="1"/>
</dbReference>
<name>A0A9D4I0Z6_DREPO</name>
<dbReference type="InterPro" id="IPR047153">
    <property type="entry name" value="TRIM45/56/19-like"/>
</dbReference>
<evidence type="ECO:0000259" key="2">
    <source>
        <dbReference type="PROSITE" id="PS50119"/>
    </source>
</evidence>
<keyword evidence="4" id="KW-1185">Reference proteome</keyword>
<dbReference type="AlphaFoldDB" id="A0A9D4I0Z6"/>
<keyword evidence="1" id="KW-0862">Zinc</keyword>
<proteinExistence type="predicted"/>
<gene>
    <name evidence="3" type="ORF">DPMN_045005</name>
</gene>
<accession>A0A9D4I0Z6</accession>